<comment type="caution">
    <text evidence="2">The sequence shown here is derived from an EMBL/GenBank/DDBJ whole genome shotgun (WGS) entry which is preliminary data.</text>
</comment>
<feature type="region of interest" description="Disordered" evidence="1">
    <location>
        <begin position="54"/>
        <end position="85"/>
    </location>
</feature>
<name>A0ABR2N1Q1_9ASPA</name>
<reference evidence="2 3" key="1">
    <citation type="journal article" date="2022" name="Nat. Plants">
        <title>Genomes of leafy and leafless Platanthera orchids illuminate the evolution of mycoheterotrophy.</title>
        <authorList>
            <person name="Li M.H."/>
            <person name="Liu K.W."/>
            <person name="Li Z."/>
            <person name="Lu H.C."/>
            <person name="Ye Q.L."/>
            <person name="Zhang D."/>
            <person name="Wang J.Y."/>
            <person name="Li Y.F."/>
            <person name="Zhong Z.M."/>
            <person name="Liu X."/>
            <person name="Yu X."/>
            <person name="Liu D.K."/>
            <person name="Tu X.D."/>
            <person name="Liu B."/>
            <person name="Hao Y."/>
            <person name="Liao X.Y."/>
            <person name="Jiang Y.T."/>
            <person name="Sun W.H."/>
            <person name="Chen J."/>
            <person name="Chen Y.Q."/>
            <person name="Ai Y."/>
            <person name="Zhai J.W."/>
            <person name="Wu S.S."/>
            <person name="Zhou Z."/>
            <person name="Hsiao Y.Y."/>
            <person name="Wu W.L."/>
            <person name="Chen Y.Y."/>
            <person name="Lin Y.F."/>
            <person name="Hsu J.L."/>
            <person name="Li C.Y."/>
            <person name="Wang Z.W."/>
            <person name="Zhao X."/>
            <person name="Zhong W.Y."/>
            <person name="Ma X.K."/>
            <person name="Ma L."/>
            <person name="Huang J."/>
            <person name="Chen G.Z."/>
            <person name="Huang M.Z."/>
            <person name="Huang L."/>
            <person name="Peng D.H."/>
            <person name="Luo Y.B."/>
            <person name="Zou S.Q."/>
            <person name="Chen S.P."/>
            <person name="Lan S."/>
            <person name="Tsai W.C."/>
            <person name="Van de Peer Y."/>
            <person name="Liu Z.J."/>
        </authorList>
    </citation>
    <scope>NUCLEOTIDE SEQUENCE [LARGE SCALE GENOMIC DNA]</scope>
    <source>
        <strain evidence="2">Lor288</strain>
    </source>
</reference>
<feature type="compositionally biased region" description="Gly residues" evidence="1">
    <location>
        <begin position="71"/>
        <end position="85"/>
    </location>
</feature>
<evidence type="ECO:0000256" key="1">
    <source>
        <dbReference type="SAM" id="MobiDB-lite"/>
    </source>
</evidence>
<feature type="compositionally biased region" description="Low complexity" evidence="1">
    <location>
        <begin position="61"/>
        <end position="70"/>
    </location>
</feature>
<keyword evidence="3" id="KW-1185">Reference proteome</keyword>
<sequence length="166" mass="17837">MQRQTRGAPTIEIGRNILISIRRTCGAGTSRAEKLPLYQIFRMLHPRLNPGMGYPAGLPGGSDPDYPASPSGGGPGYQAGPVGGNWGYQARSPAGQGYQAGPLGGQWYQGGSPEKFFAQCACLRRRCIDDADEVNRQSSVVLSLAASMPLHTVSPLSEFQFDERPR</sequence>
<evidence type="ECO:0000313" key="3">
    <source>
        <dbReference type="Proteomes" id="UP001412067"/>
    </source>
</evidence>
<evidence type="ECO:0000313" key="2">
    <source>
        <dbReference type="EMBL" id="KAK8970057.1"/>
    </source>
</evidence>
<dbReference type="Proteomes" id="UP001412067">
    <property type="component" value="Unassembled WGS sequence"/>
</dbReference>
<protein>
    <submittedName>
        <fullName evidence="2">Uncharacterized protein</fullName>
    </submittedName>
</protein>
<accession>A0ABR2N1Q1</accession>
<proteinExistence type="predicted"/>
<dbReference type="EMBL" id="JBBWWR010000002">
    <property type="protein sequence ID" value="KAK8970057.1"/>
    <property type="molecule type" value="Genomic_DNA"/>
</dbReference>
<organism evidence="2 3">
    <name type="scientific">Platanthera guangdongensis</name>
    <dbReference type="NCBI Taxonomy" id="2320717"/>
    <lineage>
        <taxon>Eukaryota</taxon>
        <taxon>Viridiplantae</taxon>
        <taxon>Streptophyta</taxon>
        <taxon>Embryophyta</taxon>
        <taxon>Tracheophyta</taxon>
        <taxon>Spermatophyta</taxon>
        <taxon>Magnoliopsida</taxon>
        <taxon>Liliopsida</taxon>
        <taxon>Asparagales</taxon>
        <taxon>Orchidaceae</taxon>
        <taxon>Orchidoideae</taxon>
        <taxon>Orchideae</taxon>
        <taxon>Orchidinae</taxon>
        <taxon>Platanthera</taxon>
    </lineage>
</organism>
<gene>
    <name evidence="2" type="ORF">KSP40_PGU011787</name>
</gene>